<accession>A0AAV6UPQ7</accession>
<evidence type="ECO:0000256" key="1">
    <source>
        <dbReference type="SAM" id="MobiDB-lite"/>
    </source>
</evidence>
<dbReference type="Proteomes" id="UP000827092">
    <property type="component" value="Unassembled WGS sequence"/>
</dbReference>
<sequence>MFDNLRTTSRREPIPDYRKRGFQKPKDEGPRMENNRKPPYPKKYEKSKPERNADERPPIRCFGCNEPGVIRAKCPRCSPQGTNETARFGNIQLHSCTDESPQVAVLRARVNGIFGTVHIMSLLPFHFNYGTEKEDPTISHMQNRQKKGCQASSFPLE</sequence>
<feature type="region of interest" description="Disordered" evidence="1">
    <location>
        <begin position="1"/>
        <end position="59"/>
    </location>
</feature>
<organism evidence="2 3">
    <name type="scientific">Oedothorax gibbosus</name>
    <dbReference type="NCBI Taxonomy" id="931172"/>
    <lineage>
        <taxon>Eukaryota</taxon>
        <taxon>Metazoa</taxon>
        <taxon>Ecdysozoa</taxon>
        <taxon>Arthropoda</taxon>
        <taxon>Chelicerata</taxon>
        <taxon>Arachnida</taxon>
        <taxon>Araneae</taxon>
        <taxon>Araneomorphae</taxon>
        <taxon>Entelegynae</taxon>
        <taxon>Araneoidea</taxon>
        <taxon>Linyphiidae</taxon>
        <taxon>Erigoninae</taxon>
        <taxon>Oedothorax</taxon>
    </lineage>
</organism>
<dbReference type="EMBL" id="JAFNEN010000311">
    <property type="protein sequence ID" value="KAG8186139.1"/>
    <property type="molecule type" value="Genomic_DNA"/>
</dbReference>
<evidence type="ECO:0000313" key="3">
    <source>
        <dbReference type="Proteomes" id="UP000827092"/>
    </source>
</evidence>
<keyword evidence="3" id="KW-1185">Reference proteome</keyword>
<feature type="region of interest" description="Disordered" evidence="1">
    <location>
        <begin position="134"/>
        <end position="157"/>
    </location>
</feature>
<proteinExistence type="predicted"/>
<feature type="compositionally biased region" description="Basic and acidic residues" evidence="1">
    <location>
        <begin position="9"/>
        <end position="58"/>
    </location>
</feature>
<protein>
    <recommendedName>
        <fullName evidence="4">CCHC-type domain-containing protein</fullName>
    </recommendedName>
</protein>
<comment type="caution">
    <text evidence="2">The sequence shown here is derived from an EMBL/GenBank/DDBJ whole genome shotgun (WGS) entry which is preliminary data.</text>
</comment>
<reference evidence="2 3" key="1">
    <citation type="journal article" date="2022" name="Nat. Ecol. Evol.">
        <title>A masculinizing supergene underlies an exaggerated male reproductive morph in a spider.</title>
        <authorList>
            <person name="Hendrickx F."/>
            <person name="De Corte Z."/>
            <person name="Sonet G."/>
            <person name="Van Belleghem S.M."/>
            <person name="Kostlbacher S."/>
            <person name="Vangestel C."/>
        </authorList>
    </citation>
    <scope>NUCLEOTIDE SEQUENCE [LARGE SCALE GENOMIC DNA]</scope>
    <source>
        <strain evidence="2">W744_W776</strain>
    </source>
</reference>
<dbReference type="AlphaFoldDB" id="A0AAV6UPQ7"/>
<evidence type="ECO:0000313" key="2">
    <source>
        <dbReference type="EMBL" id="KAG8186139.1"/>
    </source>
</evidence>
<name>A0AAV6UPQ7_9ARAC</name>
<evidence type="ECO:0008006" key="4">
    <source>
        <dbReference type="Google" id="ProtNLM"/>
    </source>
</evidence>
<gene>
    <name evidence="2" type="ORF">JTE90_022727</name>
</gene>